<dbReference type="EMBL" id="BSYO01000040">
    <property type="protein sequence ID" value="GMH31558.1"/>
    <property type="molecule type" value="Genomic_DNA"/>
</dbReference>
<organism evidence="1 2">
    <name type="scientific">Nepenthes gracilis</name>
    <name type="common">Slender pitcher plant</name>
    <dbReference type="NCBI Taxonomy" id="150966"/>
    <lineage>
        <taxon>Eukaryota</taxon>
        <taxon>Viridiplantae</taxon>
        <taxon>Streptophyta</taxon>
        <taxon>Embryophyta</taxon>
        <taxon>Tracheophyta</taxon>
        <taxon>Spermatophyta</taxon>
        <taxon>Magnoliopsida</taxon>
        <taxon>eudicotyledons</taxon>
        <taxon>Gunneridae</taxon>
        <taxon>Pentapetalae</taxon>
        <taxon>Caryophyllales</taxon>
        <taxon>Nepenthaceae</taxon>
        <taxon>Nepenthes</taxon>
    </lineage>
</organism>
<reference evidence="1" key="1">
    <citation type="submission" date="2023-05" db="EMBL/GenBank/DDBJ databases">
        <title>Nepenthes gracilis genome sequencing.</title>
        <authorList>
            <person name="Fukushima K."/>
        </authorList>
    </citation>
    <scope>NUCLEOTIDE SEQUENCE</scope>
    <source>
        <strain evidence="1">SING2019-196</strain>
    </source>
</reference>
<accession>A0AAD3Y6W5</accession>
<evidence type="ECO:0000313" key="2">
    <source>
        <dbReference type="Proteomes" id="UP001279734"/>
    </source>
</evidence>
<comment type="caution">
    <text evidence="1">The sequence shown here is derived from an EMBL/GenBank/DDBJ whole genome shotgun (WGS) entry which is preliminary data.</text>
</comment>
<sequence>MAFLVVNMNAKYVKVSDMTNIAKGFPRRPAEFCREASTMEARDRKPIQTDSQTNSRLLQCAIWVRLCCIEAKIHADITDSFDQAVEVGPSSWKELTQRKNILLSCSVSIILNSEQIKFYRLSAQSLDTISFLRVQTVTSLAFSGVAVPWRNSPVSIGVATGIVSHLRFPAAGIDSRHKNC</sequence>
<proteinExistence type="predicted"/>
<gene>
    <name evidence="1" type="ORF">Nepgr_033402</name>
</gene>
<evidence type="ECO:0000313" key="1">
    <source>
        <dbReference type="EMBL" id="GMH31558.1"/>
    </source>
</evidence>
<dbReference type="AlphaFoldDB" id="A0AAD3Y6W5"/>
<name>A0AAD3Y6W5_NEPGR</name>
<protein>
    <submittedName>
        <fullName evidence="1">Uncharacterized protein</fullName>
    </submittedName>
</protein>
<keyword evidence="2" id="KW-1185">Reference proteome</keyword>
<dbReference type="Proteomes" id="UP001279734">
    <property type="component" value="Unassembled WGS sequence"/>
</dbReference>